<evidence type="ECO:0000256" key="1">
    <source>
        <dbReference type="ARBA" id="ARBA00009437"/>
    </source>
</evidence>
<dbReference type="GO" id="GO:0043565">
    <property type="term" value="F:sequence-specific DNA binding"/>
    <property type="evidence" value="ECO:0007669"/>
    <property type="project" value="TreeGrafter"/>
</dbReference>
<dbReference type="InterPro" id="IPR058163">
    <property type="entry name" value="LysR-type_TF_proteobact-type"/>
</dbReference>
<gene>
    <name evidence="3" type="ORF">SAMN05192542_104181</name>
</gene>
<comment type="similarity">
    <text evidence="1">Belongs to the LysR transcriptional regulatory family.</text>
</comment>
<keyword evidence="4" id="KW-1185">Reference proteome</keyword>
<evidence type="ECO:0000313" key="3">
    <source>
        <dbReference type="EMBL" id="SEK93874.1"/>
    </source>
</evidence>
<dbReference type="Pfam" id="PF03466">
    <property type="entry name" value="LysR_substrate"/>
    <property type="match status" value="1"/>
</dbReference>
<dbReference type="InterPro" id="IPR005119">
    <property type="entry name" value="LysR_subst-bd"/>
</dbReference>
<dbReference type="EMBL" id="FOAJ01000004">
    <property type="protein sequence ID" value="SEK93874.1"/>
    <property type="molecule type" value="Genomic_DNA"/>
</dbReference>
<proteinExistence type="inferred from homology"/>
<dbReference type="GO" id="GO:0006351">
    <property type="term" value="P:DNA-templated transcription"/>
    <property type="evidence" value="ECO:0007669"/>
    <property type="project" value="TreeGrafter"/>
</dbReference>
<dbReference type="AlphaFoldDB" id="A0A1H7L4W9"/>
<evidence type="ECO:0000259" key="2">
    <source>
        <dbReference type="Pfam" id="PF03466"/>
    </source>
</evidence>
<dbReference type="GO" id="GO:0003700">
    <property type="term" value="F:DNA-binding transcription factor activity"/>
    <property type="evidence" value="ECO:0007669"/>
    <property type="project" value="TreeGrafter"/>
</dbReference>
<dbReference type="SUPFAM" id="SSF53850">
    <property type="entry name" value="Periplasmic binding protein-like II"/>
    <property type="match status" value="1"/>
</dbReference>
<dbReference type="Gene3D" id="3.40.190.10">
    <property type="entry name" value="Periplasmic binding protein-like II"/>
    <property type="match status" value="2"/>
</dbReference>
<evidence type="ECO:0000313" key="4">
    <source>
        <dbReference type="Proteomes" id="UP000199120"/>
    </source>
</evidence>
<reference evidence="4" key="1">
    <citation type="submission" date="2016-10" db="EMBL/GenBank/DDBJ databases">
        <authorList>
            <person name="Varghese N."/>
            <person name="Submissions S."/>
        </authorList>
    </citation>
    <scope>NUCLEOTIDE SEQUENCE [LARGE SCALE GENOMIC DNA]</scope>
    <source>
        <strain evidence="4">LMG 26416</strain>
    </source>
</reference>
<organism evidence="3 4">
    <name type="scientific">Paraburkholderia caballeronis</name>
    <dbReference type="NCBI Taxonomy" id="416943"/>
    <lineage>
        <taxon>Bacteria</taxon>
        <taxon>Pseudomonadati</taxon>
        <taxon>Pseudomonadota</taxon>
        <taxon>Betaproteobacteria</taxon>
        <taxon>Burkholderiales</taxon>
        <taxon>Burkholderiaceae</taxon>
        <taxon>Paraburkholderia</taxon>
    </lineage>
</organism>
<protein>
    <submittedName>
        <fullName evidence="3">LysR substrate binding domain-containing protein</fullName>
    </submittedName>
</protein>
<feature type="domain" description="LysR substrate-binding" evidence="2">
    <location>
        <begin position="25"/>
        <end position="109"/>
    </location>
</feature>
<name>A0A1H7L4W9_9BURK</name>
<accession>A0A1H7L4W9</accession>
<dbReference type="PANTHER" id="PTHR30537:SF5">
    <property type="entry name" value="HTH-TYPE TRANSCRIPTIONAL ACTIVATOR TTDR-RELATED"/>
    <property type="match status" value="1"/>
</dbReference>
<dbReference type="Proteomes" id="UP000199120">
    <property type="component" value="Unassembled WGS sequence"/>
</dbReference>
<sequence>MNHHCLCFSFRSDQQVWTFSGNEDITKVAVSGRIKSNNTEVLREVALDGSGIALLPDWLVDKDIEHGRLHKLFDDYDVHPDDALSVISALYLPNQRGSTRIGAFIEFITSLIGTSR</sequence>
<dbReference type="STRING" id="416943.SAMN05445871_3996"/>
<dbReference type="PANTHER" id="PTHR30537">
    <property type="entry name" value="HTH-TYPE TRANSCRIPTIONAL REGULATOR"/>
    <property type="match status" value="1"/>
</dbReference>